<dbReference type="PANTHER" id="PTHR21219">
    <property type="entry name" value="FI19613P1"/>
    <property type="match status" value="1"/>
</dbReference>
<feature type="compositionally biased region" description="Basic and acidic residues" evidence="1">
    <location>
        <begin position="967"/>
        <end position="977"/>
    </location>
</feature>
<feature type="compositionally biased region" description="Acidic residues" evidence="1">
    <location>
        <begin position="943"/>
        <end position="956"/>
    </location>
</feature>
<dbReference type="AlphaFoldDB" id="A0A0K2UUT2"/>
<evidence type="ECO:0000313" key="2">
    <source>
        <dbReference type="EMBL" id="CDW41989.1"/>
    </source>
</evidence>
<feature type="region of interest" description="Disordered" evidence="1">
    <location>
        <begin position="606"/>
        <end position="655"/>
    </location>
</feature>
<evidence type="ECO:0000256" key="1">
    <source>
        <dbReference type="SAM" id="MobiDB-lite"/>
    </source>
</evidence>
<reference evidence="2" key="1">
    <citation type="submission" date="2014-05" db="EMBL/GenBank/DDBJ databases">
        <authorList>
            <person name="Chronopoulou M."/>
        </authorList>
    </citation>
    <scope>NUCLEOTIDE SEQUENCE</scope>
    <source>
        <tissue evidence="2">Whole organism</tissue>
    </source>
</reference>
<name>A0A0K2UUT2_LEPSM</name>
<feature type="compositionally biased region" description="Low complexity" evidence="1">
    <location>
        <begin position="645"/>
        <end position="655"/>
    </location>
</feature>
<dbReference type="PANTHER" id="PTHR21219:SF4">
    <property type="entry name" value="PID DOMAIN-CONTAINING PROTEIN"/>
    <property type="match status" value="1"/>
</dbReference>
<organism evidence="2">
    <name type="scientific">Lepeophtheirus salmonis</name>
    <name type="common">Salmon louse</name>
    <name type="synonym">Caligus salmonis</name>
    <dbReference type="NCBI Taxonomy" id="72036"/>
    <lineage>
        <taxon>Eukaryota</taxon>
        <taxon>Metazoa</taxon>
        <taxon>Ecdysozoa</taxon>
        <taxon>Arthropoda</taxon>
        <taxon>Crustacea</taxon>
        <taxon>Multicrustacea</taxon>
        <taxon>Hexanauplia</taxon>
        <taxon>Copepoda</taxon>
        <taxon>Siphonostomatoida</taxon>
        <taxon>Caligidae</taxon>
        <taxon>Lepeophtheirus</taxon>
    </lineage>
</organism>
<feature type="region of interest" description="Disordered" evidence="1">
    <location>
        <begin position="787"/>
        <end position="832"/>
    </location>
</feature>
<accession>A0A0K2UUT2</accession>
<feature type="compositionally biased region" description="Low complexity" evidence="1">
    <location>
        <begin position="425"/>
        <end position="440"/>
    </location>
</feature>
<dbReference type="InterPro" id="IPR011993">
    <property type="entry name" value="PH-like_dom_sf"/>
</dbReference>
<dbReference type="SUPFAM" id="SSF50729">
    <property type="entry name" value="PH domain-like"/>
    <property type="match status" value="1"/>
</dbReference>
<dbReference type="EMBL" id="HACA01024628">
    <property type="protein sequence ID" value="CDW41989.1"/>
    <property type="molecule type" value="Transcribed_RNA"/>
</dbReference>
<sequence>MLDTTDHYSFRLSSDESLKGTLSSTFSNGRRPPSSTSSSSSKLKIDQMFNESRITSVPPKVHQIKMKFQSPKDTIGSVPASRGIPDRDTPFSEARSAVQKQIQKMFDSSSNSFSRNHASGRDVLLLGKSKEGVGGVVIKHTSHGVSHDFPSLEPLSHSPPPPIHYGVSDALKSIRPLSTARSGSVDSIRISESSSLLHTHSSLEQKHQKSRLSSPNLSTGESLLSITEKKKEFVKHKVDYLGALPVPSKSTSLSSLQKPLKDLYFKYRAMKNLGQTNLPGTLEINDNGLVVQYIRELHKGVQEIFNSFSTIAVWAAVKFMHKRDVVRGSGQIRHSFAFLPLISDPEGRDKASLFNDIEDQEVELASDTPHPPLFACVMRRNGAPKQLECHGFVCSEAEDAITIAANLYQALLRTMKKRADPNNGVKPSVKKASVPSSASKNLPIPHRETLVTPPTRPPRRRKKETKNSSFRSNGSSRRSIKRGANGRRSGKLSNRASLDRRSSRRKRKPTMPSNVSLTGKGDVYTRVAIPRSKSFMNVTSQYNLQELFKELKEKEGVESIDDVLKKIISPDGISFNEIKPVYRELLLKLAMTMTQDEIFQRSKNIISQKKSTKSQNNNHSSGSGPSKNDGILGSFFNKKNKNGEESSSNSTSSVFSSSNNLKIITKADISNPIPITGKYSNSSTQTRPVKSAPLPPVPQSKLLEDEAYSCCGGCGTDYETVDYSDCSCISSSSPLVNAKKCSNVGTLASSSSSSSSISSTIVSCNCDYGSCDSNDKCYCTLSRNSNVPYSQKRPQPTKNSNIPQRPILHRTGKRKNSIGSGGSGYDSSSKNGYSTSSSCCCSCYYSSSGGSSISSQRLSYLNNKCISPNKVLMCSAVDTKGNVVYQGASHENNKIQPKDRSKLKERDANSKMNIISMKKSAEIAAVFSGAKINQTTDIFNGTEGEEDDKDSTDDAYDSMKNGSHSEQACRHPHDRSVPHQFSEANLKHALGYFP</sequence>
<dbReference type="Gene3D" id="2.30.29.30">
    <property type="entry name" value="Pleckstrin-homology domain (PH domain)/Phosphotyrosine-binding domain (PTB)"/>
    <property type="match status" value="1"/>
</dbReference>
<feature type="compositionally biased region" description="Polar residues" evidence="1">
    <location>
        <begin position="787"/>
        <end position="803"/>
    </location>
</feature>
<feature type="region of interest" description="Disordered" evidence="1">
    <location>
        <begin position="199"/>
        <end position="219"/>
    </location>
</feature>
<feature type="compositionally biased region" description="Low complexity" evidence="1">
    <location>
        <begin position="467"/>
        <end position="477"/>
    </location>
</feature>
<protein>
    <submittedName>
        <fullName evidence="2">Putative LOC101738218 [Bombyx mori]</fullName>
    </submittedName>
</protein>
<feature type="compositionally biased region" description="Polar residues" evidence="1">
    <location>
        <begin position="678"/>
        <end position="688"/>
    </location>
</feature>
<feature type="compositionally biased region" description="Basic residues" evidence="1">
    <location>
        <begin position="478"/>
        <end position="490"/>
    </location>
</feature>
<feature type="compositionally biased region" description="Polar residues" evidence="1">
    <location>
        <begin position="606"/>
        <end position="626"/>
    </location>
</feature>
<feature type="region of interest" description="Disordered" evidence="1">
    <location>
        <begin position="419"/>
        <end position="518"/>
    </location>
</feature>
<dbReference type="OrthoDB" id="5959615at2759"/>
<feature type="region of interest" description="Disordered" evidence="1">
    <location>
        <begin position="675"/>
        <end position="698"/>
    </location>
</feature>
<feature type="region of interest" description="Disordered" evidence="1">
    <location>
        <begin position="937"/>
        <end position="982"/>
    </location>
</feature>
<proteinExistence type="predicted"/>
<feature type="region of interest" description="Disordered" evidence="1">
    <location>
        <begin position="22"/>
        <end position="43"/>
    </location>
</feature>
<feature type="compositionally biased region" description="Basic residues" evidence="1">
    <location>
        <begin position="807"/>
        <end position="816"/>
    </location>
</feature>